<feature type="domain" description="HD" evidence="1">
    <location>
        <begin position="53"/>
        <end position="126"/>
    </location>
</feature>
<dbReference type="Proteomes" id="UP000241201">
    <property type="component" value="Unassembled WGS sequence"/>
</dbReference>
<dbReference type="InterPro" id="IPR006674">
    <property type="entry name" value="HD_domain"/>
</dbReference>
<dbReference type="InterPro" id="IPR003607">
    <property type="entry name" value="HD/PDEase_dom"/>
</dbReference>
<keyword evidence="3" id="KW-1185">Reference proteome</keyword>
<gene>
    <name evidence="2" type="ORF">C7U55_00035</name>
</gene>
<dbReference type="CDD" id="cd00077">
    <property type="entry name" value="HDc"/>
    <property type="match status" value="1"/>
</dbReference>
<dbReference type="Gene3D" id="1.10.3210.10">
    <property type="entry name" value="Hypothetical protein af1432"/>
    <property type="match status" value="1"/>
</dbReference>
<organism evidence="2 3">
    <name type="scientific">Faecalibacillus faecis</name>
    <dbReference type="NCBI Taxonomy" id="1982628"/>
    <lineage>
        <taxon>Bacteria</taxon>
        <taxon>Bacillati</taxon>
        <taxon>Bacillota</taxon>
        <taxon>Erysipelotrichia</taxon>
        <taxon>Erysipelotrichales</taxon>
        <taxon>Coprobacillaceae</taxon>
        <taxon>Faecalibacillus</taxon>
    </lineage>
</organism>
<comment type="caution">
    <text evidence="2">The sequence shown here is derived from an EMBL/GenBank/DDBJ whole genome shotgun (WGS) entry which is preliminary data.</text>
</comment>
<dbReference type="Pfam" id="PF01966">
    <property type="entry name" value="HD"/>
    <property type="match status" value="1"/>
</dbReference>
<evidence type="ECO:0000313" key="2">
    <source>
        <dbReference type="EMBL" id="PST41979.1"/>
    </source>
</evidence>
<dbReference type="RefSeq" id="WP_106986784.1">
    <property type="nucleotide sequence ID" value="NZ_PYLP01000001.1"/>
</dbReference>
<name>A0A2T3G387_9FIRM</name>
<evidence type="ECO:0000313" key="3">
    <source>
        <dbReference type="Proteomes" id="UP000241201"/>
    </source>
</evidence>
<dbReference type="AlphaFoldDB" id="A0A2T3G387"/>
<accession>A0A2T3G387</accession>
<dbReference type="SUPFAM" id="SSF109604">
    <property type="entry name" value="HD-domain/PDEase-like"/>
    <property type="match status" value="1"/>
</dbReference>
<protein>
    <recommendedName>
        <fullName evidence="1">HD domain-containing protein</fullName>
    </recommendedName>
</protein>
<evidence type="ECO:0000259" key="1">
    <source>
        <dbReference type="Pfam" id="PF01966"/>
    </source>
</evidence>
<dbReference type="EMBL" id="PYLP01000001">
    <property type="protein sequence ID" value="PST41979.1"/>
    <property type="molecule type" value="Genomic_DNA"/>
</dbReference>
<sequence length="327" mass="39264">MDQLWKIYYQEMPEFIKVLIQTPSLQRLKDIGMNCGVEYTNFSFFQNIIPYSRYEHSIGVSLIVYHFTHDKKQTVAGLLHDIATPVFAHTIDFYHQDHLKQESTEFDTKKIIEQDQLLVSLLKEYDLIIEEVCNYHLYPLCDNDSPQLSADRLEYTLGNMYSYGFCTLKEIQNIFNDLKVNDLQNEIIFKHEEIAHFFTKKMLQCSHVYVMDEDRYAMEYLSYLIKKGIKKNVVSERDFYLKEKEFIDMLKKDQEIKKLWKNYQKLNKVEHGKNTDYFCVKVFVKKRYIDVYVENKGIISTINQHINKEIQQFLQLDFNYFMYGKSE</sequence>
<proteinExistence type="predicted"/>
<reference evidence="3" key="1">
    <citation type="submission" date="2018-03" db="EMBL/GenBank/DDBJ databases">
        <title>Lachnoclostridium SNUG30370 gen.nov., sp.nov., isolated from human faeces.</title>
        <authorList>
            <person name="Seo B."/>
            <person name="Jeon K."/>
            <person name="Ko G."/>
        </authorList>
    </citation>
    <scope>NUCLEOTIDE SEQUENCE [LARGE SCALE GENOMIC DNA]</scope>
    <source>
        <strain evidence="3">SNUG30370</strain>
    </source>
</reference>
<dbReference type="GeneID" id="77469490"/>